<evidence type="ECO:0000256" key="1">
    <source>
        <dbReference type="ARBA" id="ARBA00006914"/>
    </source>
</evidence>
<evidence type="ECO:0000256" key="4">
    <source>
        <dbReference type="SAM" id="MobiDB-lite"/>
    </source>
</evidence>
<reference evidence="6" key="1">
    <citation type="submission" date="2022-10" db="EMBL/GenBank/DDBJ databases">
        <title>Culturing micro-colonial fungi from biological soil crusts in the Mojave desert and describing Neophaeococcomyces mojavensis, and introducing the new genera and species Taxawa tesnikishii.</title>
        <authorList>
            <person name="Kurbessoian T."/>
            <person name="Stajich J.E."/>
        </authorList>
    </citation>
    <scope>NUCLEOTIDE SEQUENCE</scope>
    <source>
        <strain evidence="6">TK_1</strain>
    </source>
</reference>
<dbReference type="InterPro" id="IPR041569">
    <property type="entry name" value="AAA_lid_3"/>
</dbReference>
<dbReference type="InterPro" id="IPR003960">
    <property type="entry name" value="ATPase_AAA_CS"/>
</dbReference>
<comment type="caution">
    <text evidence="6">The sequence shown here is derived from an EMBL/GenBank/DDBJ whole genome shotgun (WGS) entry which is preliminary data.</text>
</comment>
<evidence type="ECO:0000259" key="5">
    <source>
        <dbReference type="SMART" id="SM00382"/>
    </source>
</evidence>
<feature type="compositionally biased region" description="Low complexity" evidence="4">
    <location>
        <begin position="115"/>
        <end position="129"/>
    </location>
</feature>
<dbReference type="SMART" id="SM00382">
    <property type="entry name" value="AAA"/>
    <property type="match status" value="2"/>
</dbReference>
<evidence type="ECO:0000256" key="2">
    <source>
        <dbReference type="ARBA" id="ARBA00022741"/>
    </source>
</evidence>
<dbReference type="InterPro" id="IPR003593">
    <property type="entry name" value="AAA+_ATPase"/>
</dbReference>
<dbReference type="Pfam" id="PF00004">
    <property type="entry name" value="AAA"/>
    <property type="match status" value="2"/>
</dbReference>
<evidence type="ECO:0000313" key="6">
    <source>
        <dbReference type="EMBL" id="KAJ9669442.1"/>
    </source>
</evidence>
<organism evidence="6 7">
    <name type="scientific">Coniosporium apollinis</name>
    <dbReference type="NCBI Taxonomy" id="61459"/>
    <lineage>
        <taxon>Eukaryota</taxon>
        <taxon>Fungi</taxon>
        <taxon>Dikarya</taxon>
        <taxon>Ascomycota</taxon>
        <taxon>Pezizomycotina</taxon>
        <taxon>Dothideomycetes</taxon>
        <taxon>Dothideomycetes incertae sedis</taxon>
        <taxon>Coniosporium</taxon>
    </lineage>
</organism>
<dbReference type="EMBL" id="JAPDRL010000002">
    <property type="protein sequence ID" value="KAJ9669442.1"/>
    <property type="molecule type" value="Genomic_DNA"/>
</dbReference>
<dbReference type="Gene3D" id="3.40.50.300">
    <property type="entry name" value="P-loop containing nucleotide triphosphate hydrolases"/>
    <property type="match status" value="2"/>
</dbReference>
<dbReference type="Pfam" id="PF17862">
    <property type="entry name" value="AAA_lid_3"/>
    <property type="match status" value="2"/>
</dbReference>
<dbReference type="InterPro" id="IPR050168">
    <property type="entry name" value="AAA_ATPase_domain"/>
</dbReference>
<dbReference type="SUPFAM" id="SSF52540">
    <property type="entry name" value="P-loop containing nucleoside triphosphate hydrolases"/>
    <property type="match status" value="2"/>
</dbReference>
<dbReference type="InterPro" id="IPR027417">
    <property type="entry name" value="P-loop_NTPase"/>
</dbReference>
<accession>A0ABQ9PAP8</accession>
<name>A0ABQ9PAP8_9PEZI</name>
<proteinExistence type="inferred from homology"/>
<keyword evidence="3" id="KW-0067">ATP-binding</keyword>
<keyword evidence="2" id="KW-0547">Nucleotide-binding</keyword>
<dbReference type="Gene3D" id="1.10.8.60">
    <property type="match status" value="2"/>
</dbReference>
<feature type="domain" description="AAA+ ATPase" evidence="5">
    <location>
        <begin position="213"/>
        <end position="351"/>
    </location>
</feature>
<protein>
    <submittedName>
        <fullName evidence="6">Ribosome biogenesis ATPase rix7</fullName>
    </submittedName>
</protein>
<feature type="domain" description="AAA+ ATPase" evidence="5">
    <location>
        <begin position="523"/>
        <end position="659"/>
    </location>
</feature>
<feature type="region of interest" description="Disordered" evidence="4">
    <location>
        <begin position="115"/>
        <end position="178"/>
    </location>
</feature>
<sequence>MPSKSARPRPSLQTGLDREIYQVVRKLQEEQADDAPPLSVYSVYDSIKRSNSSLSRRPKKPLQDSIDRVLAVLQEDEDNEEELGPLEGDYHDLREEVDAGNIMNRSIVASYRTSGITTPGTGTPAAATPVANGETSVPSSESTKKRKEQRLVSGEPAQKKHRSRREEDISAAPPSHVRLEDVGGVDDIKQQLKDHLVLPLLCAEEYARRKIPIPRAILLHGPPGCGKTLICKAFASKLGVPFFEISGPSIVHHMSGESEKQVRDLFQKAKECAPALIFIDEIDSIAPKRDSAQASMEKRIVAQLLVSMDSLETHGGKPVIVLAATNRPDSLDPALRRGGRFDTEINMGVPNESMRQAILQALTRETQVSADVDFEELAKRTPGFVGADLRDLVGKAGTWSMDRFREALERQAAEIEQSMDIDDSTGRFTVSDMDKSISRLIKRVADKQQPRPTGFEDTSISMKAFLTVLPLVQPSSKREGFATIPDITWADIGALQDVREELQTAVVEPIRNPERYRKVGISAPTGILLWGPPGCGKTLLAKAVAAESKANFISVKGPELLNKYVGESERAVRQVFMRARSSVPCVIFFDELDALVPRRNDALSEASARVVNTLLTELDGLSTRGAIYVVAATNRPDIIDEAMLRPGRLETLLWVGLPQEEERVEILRALIRQSGVIKEELAEVARDCKDFSGADLSALLRKAGQNALRRGSDEVQAVDFEAARGAVRTSVQDTRRWDELRKKFGGSR</sequence>
<dbReference type="InterPro" id="IPR003959">
    <property type="entry name" value="ATPase_AAA_core"/>
</dbReference>
<evidence type="ECO:0000313" key="7">
    <source>
        <dbReference type="Proteomes" id="UP001172684"/>
    </source>
</evidence>
<dbReference type="PANTHER" id="PTHR23077:SF171">
    <property type="entry name" value="NUCLEAR VALOSIN-CONTAINING PROTEIN-LIKE"/>
    <property type="match status" value="1"/>
</dbReference>
<dbReference type="Proteomes" id="UP001172684">
    <property type="component" value="Unassembled WGS sequence"/>
</dbReference>
<dbReference type="PROSITE" id="PS00674">
    <property type="entry name" value="AAA"/>
    <property type="match status" value="1"/>
</dbReference>
<comment type="similarity">
    <text evidence="1">Belongs to the AAA ATPase family.</text>
</comment>
<gene>
    <name evidence="6" type="primary">RIX7</name>
    <name evidence="6" type="ORF">H2201_000309</name>
</gene>
<keyword evidence="7" id="KW-1185">Reference proteome</keyword>
<evidence type="ECO:0000256" key="3">
    <source>
        <dbReference type="ARBA" id="ARBA00022840"/>
    </source>
</evidence>
<dbReference type="PANTHER" id="PTHR23077">
    <property type="entry name" value="AAA-FAMILY ATPASE"/>
    <property type="match status" value="1"/>
</dbReference>